<keyword evidence="1" id="KW-0732">Signal</keyword>
<gene>
    <name evidence="3" type="ORF">ACKQTC_00285</name>
</gene>
<feature type="signal peptide" evidence="1">
    <location>
        <begin position="1"/>
        <end position="25"/>
    </location>
</feature>
<comment type="caution">
    <text evidence="3">The sequence shown here is derived from an EMBL/GenBank/DDBJ whole genome shotgun (WGS) entry which is preliminary data.</text>
</comment>
<dbReference type="InterPro" id="IPR036582">
    <property type="entry name" value="Mao_N_sf"/>
</dbReference>
<organism evidence="3 4">
    <name type="scientific">Peptococcus simiae</name>
    <dbReference type="NCBI Taxonomy" id="1643805"/>
    <lineage>
        <taxon>Bacteria</taxon>
        <taxon>Bacillati</taxon>
        <taxon>Bacillota</taxon>
        <taxon>Clostridia</taxon>
        <taxon>Eubacteriales</taxon>
        <taxon>Peptococcaceae</taxon>
        <taxon>Peptococcus</taxon>
    </lineage>
</organism>
<evidence type="ECO:0000256" key="1">
    <source>
        <dbReference type="SAM" id="SignalP"/>
    </source>
</evidence>
<dbReference type="RefSeq" id="WP_408976454.1">
    <property type="nucleotide sequence ID" value="NZ_JBJUVG010000001.1"/>
</dbReference>
<feature type="chain" id="PRO_5047150035" evidence="1">
    <location>
        <begin position="26"/>
        <end position="290"/>
    </location>
</feature>
<dbReference type="EMBL" id="JBJUVG010000001">
    <property type="protein sequence ID" value="MFM9412823.1"/>
    <property type="molecule type" value="Genomic_DNA"/>
</dbReference>
<dbReference type="SUPFAM" id="SSF55383">
    <property type="entry name" value="Copper amine oxidase, domain N"/>
    <property type="match status" value="1"/>
</dbReference>
<reference evidence="3 4" key="1">
    <citation type="journal article" date="2016" name="Int. J. Syst. Evol. Microbiol.">
        <title>Peptococcus simiae sp. nov., isolated from rhesus macaque faeces and emended description of the genus Peptococcus.</title>
        <authorList>
            <person name="Shkoporov A.N."/>
            <person name="Efimov B.A."/>
            <person name="Kondova I."/>
            <person name="Ouwerling B."/>
            <person name="Chaplin A.V."/>
            <person name="Shcherbakova V.A."/>
            <person name="Langermans J.A.M."/>
        </authorList>
    </citation>
    <scope>NUCLEOTIDE SEQUENCE [LARGE SCALE GENOMIC DNA]</scope>
    <source>
        <strain evidence="3 4">M108</strain>
    </source>
</reference>
<name>A0ABW9GVN6_9FIRM</name>
<sequence>MKLSKQITALTLSLALLAAPAAAFADTAYQVPVQLHKADGSGKTSMAAAALDPTAEATVKDNGTTDYTIFLRPINLQGLTGNLTKLFVYKGSDKVEAVRAAHTGEYNTAMSFSRDTAKEGEVKAAVWVDAMDQLAGGTPGAGEQDAILHFDWAQAKAVQETAAPGAGKVQPIGQDPIQVFVKGQKLNFDSQPVIQNGRTLVPLRAIFEALGADVQWDNATRTVTASKDGHTIQLTIDRTEVTVDGAKKTLDVPASIQNSRTLVPLRFIGEAFGNQVDYSKTGDIALIAIQ</sequence>
<accession>A0ABW9GVN6</accession>
<dbReference type="Pfam" id="PF07833">
    <property type="entry name" value="Cu_amine_oxidN1"/>
    <property type="match status" value="1"/>
</dbReference>
<proteinExistence type="predicted"/>
<dbReference type="Proteomes" id="UP001631949">
    <property type="component" value="Unassembled WGS sequence"/>
</dbReference>
<evidence type="ECO:0000259" key="2">
    <source>
        <dbReference type="Pfam" id="PF07833"/>
    </source>
</evidence>
<evidence type="ECO:0000313" key="3">
    <source>
        <dbReference type="EMBL" id="MFM9412823.1"/>
    </source>
</evidence>
<feature type="domain" description="Copper amine oxidase-like N-terminal" evidence="2">
    <location>
        <begin position="181"/>
        <end position="280"/>
    </location>
</feature>
<dbReference type="InterPro" id="IPR037250">
    <property type="entry name" value="NEAT_dom_sf"/>
</dbReference>
<keyword evidence="4" id="KW-1185">Reference proteome</keyword>
<dbReference type="Gene3D" id="2.60.40.1850">
    <property type="match status" value="1"/>
</dbReference>
<protein>
    <submittedName>
        <fullName evidence="3">Copper amine oxidase N-terminal domain-containing protein</fullName>
    </submittedName>
</protein>
<dbReference type="Gene3D" id="3.30.457.10">
    <property type="entry name" value="Copper amine oxidase-like, N-terminal domain"/>
    <property type="match status" value="1"/>
</dbReference>
<dbReference type="InterPro" id="IPR012854">
    <property type="entry name" value="Cu_amine_oxidase-like_N"/>
</dbReference>
<evidence type="ECO:0000313" key="4">
    <source>
        <dbReference type="Proteomes" id="UP001631949"/>
    </source>
</evidence>